<evidence type="ECO:0000256" key="1">
    <source>
        <dbReference type="SAM" id="MobiDB-lite"/>
    </source>
</evidence>
<dbReference type="Proteomes" id="UP001497516">
    <property type="component" value="Chromosome 8"/>
</dbReference>
<dbReference type="EMBL" id="OZ034821">
    <property type="protein sequence ID" value="CAL1405863.1"/>
    <property type="molecule type" value="Genomic_DNA"/>
</dbReference>
<name>A0AAV2G7X5_9ROSI</name>
<reference evidence="2 3" key="1">
    <citation type="submission" date="2024-04" db="EMBL/GenBank/DDBJ databases">
        <authorList>
            <person name="Fracassetti M."/>
        </authorList>
    </citation>
    <scope>NUCLEOTIDE SEQUENCE [LARGE SCALE GENOMIC DNA]</scope>
</reference>
<dbReference type="AlphaFoldDB" id="A0AAV2G7X5"/>
<sequence length="95" mass="10359">MVWRACANFKPMSRLRFTGASGHSHRSRRSEQDQNLLSSLPSSSPLPHMVLALPPTAACISSVLNPLSSGILCHGGGRQNAREEVQHRIINGYPL</sequence>
<organism evidence="2 3">
    <name type="scientific">Linum trigynum</name>
    <dbReference type="NCBI Taxonomy" id="586398"/>
    <lineage>
        <taxon>Eukaryota</taxon>
        <taxon>Viridiplantae</taxon>
        <taxon>Streptophyta</taxon>
        <taxon>Embryophyta</taxon>
        <taxon>Tracheophyta</taxon>
        <taxon>Spermatophyta</taxon>
        <taxon>Magnoliopsida</taxon>
        <taxon>eudicotyledons</taxon>
        <taxon>Gunneridae</taxon>
        <taxon>Pentapetalae</taxon>
        <taxon>rosids</taxon>
        <taxon>fabids</taxon>
        <taxon>Malpighiales</taxon>
        <taxon>Linaceae</taxon>
        <taxon>Linum</taxon>
    </lineage>
</organism>
<evidence type="ECO:0000313" key="3">
    <source>
        <dbReference type="Proteomes" id="UP001497516"/>
    </source>
</evidence>
<proteinExistence type="predicted"/>
<accession>A0AAV2G7X5</accession>
<evidence type="ECO:0000313" key="2">
    <source>
        <dbReference type="EMBL" id="CAL1405863.1"/>
    </source>
</evidence>
<gene>
    <name evidence="2" type="ORF">LTRI10_LOCUS45626</name>
</gene>
<protein>
    <submittedName>
        <fullName evidence="2">Uncharacterized protein</fullName>
    </submittedName>
</protein>
<feature type="region of interest" description="Disordered" evidence="1">
    <location>
        <begin position="17"/>
        <end position="41"/>
    </location>
</feature>
<keyword evidence="3" id="KW-1185">Reference proteome</keyword>